<reference evidence="1 2" key="1">
    <citation type="journal article" date="2016" name="Proc. Natl. Acad. Sci. U.S.A.">
        <title>Lipid metabolic changes in an early divergent fungus govern the establishment of a mutualistic symbiosis with endobacteria.</title>
        <authorList>
            <person name="Lastovetsky O.A."/>
            <person name="Gaspar M.L."/>
            <person name="Mondo S.J."/>
            <person name="LaButti K.M."/>
            <person name="Sandor L."/>
            <person name="Grigoriev I.V."/>
            <person name="Henry S.A."/>
            <person name="Pawlowska T.E."/>
        </authorList>
    </citation>
    <scope>NUCLEOTIDE SEQUENCE [LARGE SCALE GENOMIC DNA]</scope>
    <source>
        <strain evidence="1 2">ATCC 11559</strain>
    </source>
</reference>
<evidence type="ECO:0000313" key="2">
    <source>
        <dbReference type="Proteomes" id="UP000242381"/>
    </source>
</evidence>
<evidence type="ECO:0008006" key="3">
    <source>
        <dbReference type="Google" id="ProtNLM"/>
    </source>
</evidence>
<dbReference type="AlphaFoldDB" id="A0A1X0RUK4"/>
<name>A0A1X0RUK4_RHIZD</name>
<dbReference type="EMBL" id="KV921413">
    <property type="protein sequence ID" value="ORE15707.1"/>
    <property type="molecule type" value="Genomic_DNA"/>
</dbReference>
<accession>A0A1X0RUK4</accession>
<organism evidence="1 2">
    <name type="scientific">Rhizopus microsporus</name>
    <dbReference type="NCBI Taxonomy" id="58291"/>
    <lineage>
        <taxon>Eukaryota</taxon>
        <taxon>Fungi</taxon>
        <taxon>Fungi incertae sedis</taxon>
        <taxon>Mucoromycota</taxon>
        <taxon>Mucoromycotina</taxon>
        <taxon>Mucoromycetes</taxon>
        <taxon>Mucorales</taxon>
        <taxon>Mucorineae</taxon>
        <taxon>Rhizopodaceae</taxon>
        <taxon>Rhizopus</taxon>
    </lineage>
</organism>
<dbReference type="Proteomes" id="UP000242381">
    <property type="component" value="Unassembled WGS sequence"/>
</dbReference>
<proteinExistence type="predicted"/>
<dbReference type="OMA" id="LAYKLEW"/>
<protein>
    <recommendedName>
        <fullName evidence="3">SWIM-type domain-containing protein</fullName>
    </recommendedName>
</protein>
<sequence length="201" mass="23413">MFKRSVGLLNKHTDYRVQQLQGKVSKFAMNKIKLEFVKLLSGPSCMPLAQCNCYYRSSYRLPCKHVLCQFDAIPLNIIAKRWLNISALSIIQDHAHSIDEPKVDPTLIDANLRKAILGLQGLSEKLKSDQDRELQQIESLKKNAEVNEKRVENFQFPSISVDMKRRLKNIKRLPIAIEILEEEFKKRSETDKKERENFKKD</sequence>
<gene>
    <name evidence="1" type="ORF">BCV71DRAFT_237324</name>
</gene>
<evidence type="ECO:0000313" key="1">
    <source>
        <dbReference type="EMBL" id="ORE15707.1"/>
    </source>
</evidence>